<reference evidence="2" key="1">
    <citation type="submission" date="2021-02" db="EMBL/GenBank/DDBJ databases">
        <title>The hidden world within plants: metatranscriptomics unveil the complexity of wood microbiomes in grapevine.</title>
        <authorList>
            <person name="Nerva L."/>
            <person name="Garcia J.F."/>
            <person name="Favaretto F."/>
            <person name="Giudice G."/>
            <person name="Moffa L."/>
            <person name="Dario C."/>
            <person name="Riccardo V."/>
            <person name="Gambino G."/>
            <person name="Chitarra W."/>
        </authorList>
    </citation>
    <scope>NUCLEOTIDE SEQUENCE</scope>
</reference>
<keyword evidence="2" id="KW-0808">Transferase</keyword>
<dbReference type="EMBL" id="MW648498">
    <property type="protein sequence ID" value="QXN75404.1"/>
    <property type="molecule type" value="Genomic_RNA"/>
</dbReference>
<proteinExistence type="predicted"/>
<organism evidence="2">
    <name type="scientific">Grapevine-associated narna-like virus 5</name>
    <dbReference type="NCBI Taxonomy" id="2814333"/>
    <lineage>
        <taxon>Viruses</taxon>
        <taxon>Riboviria</taxon>
        <taxon>Orthornavirae</taxon>
        <taxon>Lenarviricota</taxon>
        <taxon>Amabiliviricetes</taxon>
        <taxon>Wolframvirales</taxon>
        <taxon>Narnaviridae</taxon>
    </lineage>
</organism>
<feature type="compositionally biased region" description="Basic and acidic residues" evidence="1">
    <location>
        <begin position="1"/>
        <end position="11"/>
    </location>
</feature>
<name>A0A8F5MK37_9VIRU</name>
<keyword evidence="2" id="KW-0548">Nucleotidyltransferase</keyword>
<dbReference type="GO" id="GO:0003968">
    <property type="term" value="F:RNA-directed RNA polymerase activity"/>
    <property type="evidence" value="ECO:0007669"/>
    <property type="project" value="UniProtKB-KW"/>
</dbReference>
<sequence length="663" mass="75237">MAFESTIHKEMSPCSHPSGDEVWQTPSEGLSPSTSFKTAIQAKPWDFQHDVLSTGSFPSTSILRKPKKRNNPVWGFEPDDFGTCTCKSEDGEHHRSLFDLCQQVIGPHLNEAKNPLLGVKVCWNAENIWECNIPRKMSGLENRVPFEKLGTIYRAQMVLFQGTYWFRRLIAPDGNGRNKYGRNGVAVLRLLAGLKSFSGPENVHQLVKRKLHVGAVQKLRNLLAVVDGLLMQIVLTFTSDPEVMNWSTLDRITNCLISCLLPDYFREEKGDVSRLTTFEKVRDIRKNIKKQGFNPVGSFARVEVPQELSFYRFLLRRLGDEKSPISAYRTMTLSQTRASGVPPRSVYFKTLDKIRSILKEPSSLDAYHAFRPFIGPAIESIYWNVLQCLGGNENRDRFFTRCVSAAKISLSDSGEFFSKAEDGGKLEAARLVLKENPRVEEIDLITGTKTGRILTKEDGQGNMLFHWACAQFLDRETIYERNVMSTRISLVAELGKYRAITVSHLAHAVLLHVMSHVLLEFLRVIPSSESGVGAANHAWNFFKRLSHKNPSASWIFSCEKVLLFSTDWSQATDLCDHYIAQALINNLCRLFGIPKWYRQTCMFALCAPRRVETLDPESKVLECFFTGRGELMGDPVVKVILHTYHLVCRFAVRRLITLKSKES</sequence>
<feature type="region of interest" description="Disordered" evidence="1">
    <location>
        <begin position="1"/>
        <end position="30"/>
    </location>
</feature>
<keyword evidence="2" id="KW-0696">RNA-directed RNA polymerase</keyword>
<protein>
    <submittedName>
        <fullName evidence="2">RNA-dependent RNA polymerase</fullName>
    </submittedName>
</protein>
<evidence type="ECO:0000313" key="2">
    <source>
        <dbReference type="EMBL" id="QXN75404.1"/>
    </source>
</evidence>
<evidence type="ECO:0000256" key="1">
    <source>
        <dbReference type="SAM" id="MobiDB-lite"/>
    </source>
</evidence>
<accession>A0A8F5MK37</accession>